<dbReference type="InterPro" id="IPR040704">
    <property type="entry name" value="HEPN_AbiU2"/>
</dbReference>
<reference evidence="2 3" key="1">
    <citation type="submission" date="2019-06" db="EMBL/GenBank/DDBJ databases">
        <title>Genome analyses of bacteria isolated from kimchi.</title>
        <authorList>
            <person name="Lee S."/>
            <person name="Ahn S."/>
            <person name="Roh S."/>
        </authorList>
    </citation>
    <scope>NUCLEOTIDE SEQUENCE [LARGE SCALE GENOMIC DNA]</scope>
    <source>
        <strain evidence="2 3">CBA4606</strain>
    </source>
</reference>
<dbReference type="Pfam" id="PF18734">
    <property type="entry name" value="HEPN_AbiU2"/>
    <property type="match status" value="1"/>
</dbReference>
<name>A0A5B8SUL8_9GAMM</name>
<dbReference type="OrthoDB" id="6400690at2"/>
<organism evidence="2 3">
    <name type="scientific">Pistricoccus aurantiacus</name>
    <dbReference type="NCBI Taxonomy" id="1883414"/>
    <lineage>
        <taxon>Bacteria</taxon>
        <taxon>Pseudomonadati</taxon>
        <taxon>Pseudomonadota</taxon>
        <taxon>Gammaproteobacteria</taxon>
        <taxon>Oceanospirillales</taxon>
        <taxon>Halomonadaceae</taxon>
        <taxon>Pistricoccus</taxon>
    </lineage>
</organism>
<dbReference type="Proteomes" id="UP000321272">
    <property type="component" value="Chromosome"/>
</dbReference>
<dbReference type="EMBL" id="CP042382">
    <property type="protein sequence ID" value="QEA38653.1"/>
    <property type="molecule type" value="Genomic_DNA"/>
</dbReference>
<sequence length="220" mass="25423">MTSNDDKSDVSIYASYDDFCKANNLPLPKRVEFDRSKVNPEELSVLKKYFTDLCTDLTLYSELFTSQESVDVLNKFNSLVFSRIQKAYIEKLCLSIACLFDPAETRKNKNLSLARIVKQCDCRELNDKLEKLNELYVSTGIKQWRQKLLAHNDLRTLMGTKPLNLQFGHEDIENIMELIQEIFDDISDPTVYTDIKIVLPYDKNGGAFIRKLQCLLEDEA</sequence>
<evidence type="ECO:0000313" key="3">
    <source>
        <dbReference type="Proteomes" id="UP000321272"/>
    </source>
</evidence>
<dbReference type="AlphaFoldDB" id="A0A5B8SUL8"/>
<dbReference type="RefSeq" id="WP_147183715.1">
    <property type="nucleotide sequence ID" value="NZ_CP042382.1"/>
</dbReference>
<evidence type="ECO:0000313" key="2">
    <source>
        <dbReference type="EMBL" id="QEA38653.1"/>
    </source>
</evidence>
<accession>A0A5B8SUL8</accession>
<evidence type="ECO:0000259" key="1">
    <source>
        <dbReference type="Pfam" id="PF18734"/>
    </source>
</evidence>
<feature type="domain" description="HEPN AbiU2-like" evidence="1">
    <location>
        <begin position="51"/>
        <end position="187"/>
    </location>
</feature>
<gene>
    <name evidence="2" type="ORF">FGL86_05890</name>
</gene>
<dbReference type="KEGG" id="paur:FGL86_05890"/>
<protein>
    <recommendedName>
        <fullName evidence="1">HEPN AbiU2-like domain-containing protein</fullName>
    </recommendedName>
</protein>
<keyword evidence="3" id="KW-1185">Reference proteome</keyword>
<proteinExistence type="predicted"/>